<organism evidence="2 3">
    <name type="scientific">Liparis tanakae</name>
    <name type="common">Tanaka's snailfish</name>
    <dbReference type="NCBI Taxonomy" id="230148"/>
    <lineage>
        <taxon>Eukaryota</taxon>
        <taxon>Metazoa</taxon>
        <taxon>Chordata</taxon>
        <taxon>Craniata</taxon>
        <taxon>Vertebrata</taxon>
        <taxon>Euteleostomi</taxon>
        <taxon>Actinopterygii</taxon>
        <taxon>Neopterygii</taxon>
        <taxon>Teleostei</taxon>
        <taxon>Neoteleostei</taxon>
        <taxon>Acanthomorphata</taxon>
        <taxon>Eupercaria</taxon>
        <taxon>Perciformes</taxon>
        <taxon>Cottioidei</taxon>
        <taxon>Cottales</taxon>
        <taxon>Liparidae</taxon>
        <taxon>Liparis</taxon>
    </lineage>
</organism>
<evidence type="ECO:0000313" key="3">
    <source>
        <dbReference type="Proteomes" id="UP000314294"/>
    </source>
</evidence>
<dbReference type="AlphaFoldDB" id="A0A4Z2IUD2"/>
<reference evidence="2 3" key="1">
    <citation type="submission" date="2019-03" db="EMBL/GenBank/DDBJ databases">
        <title>First draft genome of Liparis tanakae, snailfish: a comprehensive survey of snailfish specific genes.</title>
        <authorList>
            <person name="Kim W."/>
            <person name="Song I."/>
            <person name="Jeong J.-H."/>
            <person name="Kim D."/>
            <person name="Kim S."/>
            <person name="Ryu S."/>
            <person name="Song J.Y."/>
            <person name="Lee S.K."/>
        </authorList>
    </citation>
    <scope>NUCLEOTIDE SEQUENCE [LARGE SCALE GENOMIC DNA]</scope>
    <source>
        <tissue evidence="2">Muscle</tissue>
    </source>
</reference>
<protein>
    <submittedName>
        <fullName evidence="2">Uncharacterized protein</fullName>
    </submittedName>
</protein>
<dbReference type="EMBL" id="SRLO01000046">
    <property type="protein sequence ID" value="TNN81446.1"/>
    <property type="molecule type" value="Genomic_DNA"/>
</dbReference>
<name>A0A4Z2IUD2_9TELE</name>
<dbReference type="Proteomes" id="UP000314294">
    <property type="component" value="Unassembled WGS sequence"/>
</dbReference>
<evidence type="ECO:0000313" key="2">
    <source>
        <dbReference type="EMBL" id="TNN81446.1"/>
    </source>
</evidence>
<evidence type="ECO:0000256" key="1">
    <source>
        <dbReference type="SAM" id="MobiDB-lite"/>
    </source>
</evidence>
<comment type="caution">
    <text evidence="2">The sequence shown here is derived from an EMBL/GenBank/DDBJ whole genome shotgun (WGS) entry which is preliminary data.</text>
</comment>
<accession>A0A4Z2IUD2</accession>
<gene>
    <name evidence="2" type="ORF">EYF80_008218</name>
</gene>
<proteinExistence type="predicted"/>
<keyword evidence="3" id="KW-1185">Reference proteome</keyword>
<feature type="region of interest" description="Disordered" evidence="1">
    <location>
        <begin position="65"/>
        <end position="88"/>
    </location>
</feature>
<dbReference type="OrthoDB" id="2101615at2759"/>
<sequence length="100" mass="10362">MASQSTNGRCFKALLHCEAPLRGSSIKSTSRITTKALKGAAVTGPRRTNNLLHMVASLGEPVATIPQLDPSVEPTADVTKGPSSETNTPVVVSLVAHIDG</sequence>